<comment type="similarity">
    <text evidence="3 7">Belongs to the flagella basal body rod proteins family.</text>
</comment>
<dbReference type="GO" id="GO:0005198">
    <property type="term" value="F:structural molecule activity"/>
    <property type="evidence" value="ECO:0007669"/>
    <property type="project" value="UniProtKB-UniRule"/>
</dbReference>
<evidence type="ECO:0000256" key="1">
    <source>
        <dbReference type="ARBA" id="ARBA00004365"/>
    </source>
</evidence>
<dbReference type="InterPro" id="IPR001444">
    <property type="entry name" value="Flag_bb_rod_N"/>
</dbReference>
<feature type="domain" description="Flagellar basal body rod protein N-terminal" evidence="8">
    <location>
        <begin position="7"/>
        <end position="37"/>
    </location>
</feature>
<accession>A0A4V1ZGX2</accession>
<evidence type="ECO:0000256" key="2">
    <source>
        <dbReference type="ARBA" id="ARBA00004613"/>
    </source>
</evidence>
<proteinExistence type="inferred from homology"/>
<dbReference type="Pfam" id="PF06429">
    <property type="entry name" value="Flg_bbr_C"/>
    <property type="match status" value="1"/>
</dbReference>
<dbReference type="Pfam" id="PF00460">
    <property type="entry name" value="Flg_bb_rod"/>
    <property type="match status" value="1"/>
</dbReference>
<evidence type="ECO:0000259" key="8">
    <source>
        <dbReference type="Pfam" id="PF00460"/>
    </source>
</evidence>
<gene>
    <name evidence="7 11" type="primary">flgK</name>
    <name evidence="11" type="ORF">EUA98_15825</name>
</gene>
<dbReference type="InterPro" id="IPR002371">
    <property type="entry name" value="FlgK"/>
</dbReference>
<evidence type="ECO:0000313" key="11">
    <source>
        <dbReference type="EMBL" id="RYV50034.1"/>
    </source>
</evidence>
<dbReference type="InterPro" id="IPR053927">
    <property type="entry name" value="FlgK_helical"/>
</dbReference>
<dbReference type="GO" id="GO:0005576">
    <property type="term" value="C:extracellular region"/>
    <property type="evidence" value="ECO:0007669"/>
    <property type="project" value="UniProtKB-SubCell"/>
</dbReference>
<protein>
    <recommendedName>
        <fullName evidence="4 7">Flagellar hook-associated protein 1</fullName>
        <shortName evidence="7">HAP1</shortName>
    </recommendedName>
</protein>
<evidence type="ECO:0000256" key="5">
    <source>
        <dbReference type="ARBA" id="ARBA00022525"/>
    </source>
</evidence>
<keyword evidence="11" id="KW-0966">Cell projection</keyword>
<evidence type="ECO:0000256" key="6">
    <source>
        <dbReference type="ARBA" id="ARBA00023143"/>
    </source>
</evidence>
<comment type="subcellular location">
    <subcellularLocation>
        <location evidence="1 7">Bacterial flagellum</location>
    </subcellularLocation>
    <subcellularLocation>
        <location evidence="2 7">Secreted</location>
    </subcellularLocation>
</comment>
<sequence length="469" mass="47539">MSSFSGLNTALSSLIAQRQALDVAGQNIANANTIGYTRQRANLASVEALSSPSMFSAGLTTGNGTGVTGIARLGDIFLDARVRAETGSASFAATKADAYARLESTIAEPGDLGVSDALQKFWVGWEDLGNNPGSAAFRNVLLENATALTQRISAGHAAVATQWGQTRTELEAAVVDVNSSAEMVAGLNQSIRGVLVSGGSANELIDQRNQLITGLSSLVGASAVERSDGTVDVLIGGNAIVRGDKAYSIEINANSLTMGADVTVSWKGGAQLGAESGMVVGMVNTLATAAKGGILTGVAADYDTVADKLISMVNTQHGSAVTAAGVAGGAFFKLTPATPGASAAANFAVAITNVDEIAVGKPLGGALDGSMGDAMAQLGKDSGGPDALWTAFVADIGVTSRSAKQSAVITEATRSNAEGLQMSNASVDVDEEAVNMLTYQRAYEGAARVLTAIDAMLDTLINRTGLVGR</sequence>
<keyword evidence="11" id="KW-0282">Flagellum</keyword>
<evidence type="ECO:0000256" key="3">
    <source>
        <dbReference type="ARBA" id="ARBA00009677"/>
    </source>
</evidence>
<evidence type="ECO:0000256" key="4">
    <source>
        <dbReference type="ARBA" id="ARBA00016244"/>
    </source>
</evidence>
<evidence type="ECO:0000256" key="7">
    <source>
        <dbReference type="RuleBase" id="RU362065"/>
    </source>
</evidence>
<dbReference type="Proteomes" id="UP000293764">
    <property type="component" value="Unassembled WGS sequence"/>
</dbReference>
<dbReference type="PANTHER" id="PTHR30033:SF2">
    <property type="entry name" value="FLAGELLAR HOOK PROTEIN"/>
    <property type="match status" value="1"/>
</dbReference>
<dbReference type="AlphaFoldDB" id="A0A4V1ZGX2"/>
<evidence type="ECO:0000259" key="9">
    <source>
        <dbReference type="Pfam" id="PF06429"/>
    </source>
</evidence>
<dbReference type="Pfam" id="PF22638">
    <property type="entry name" value="FlgK_D1"/>
    <property type="match status" value="1"/>
</dbReference>
<evidence type="ECO:0000313" key="12">
    <source>
        <dbReference type="Proteomes" id="UP000293764"/>
    </source>
</evidence>
<dbReference type="GO" id="GO:0044780">
    <property type="term" value="P:bacterial-type flagellum assembly"/>
    <property type="evidence" value="ECO:0007669"/>
    <property type="project" value="InterPro"/>
</dbReference>
<keyword evidence="5 7" id="KW-0964">Secreted</keyword>
<keyword evidence="6 7" id="KW-0975">Bacterial flagellum</keyword>
<dbReference type="RefSeq" id="WP_130103661.1">
    <property type="nucleotide sequence ID" value="NZ_SDWW01000044.1"/>
</dbReference>
<keyword evidence="11" id="KW-0969">Cilium</keyword>
<dbReference type="GO" id="GO:0009424">
    <property type="term" value="C:bacterial-type flagellum hook"/>
    <property type="evidence" value="ECO:0007669"/>
    <property type="project" value="UniProtKB-UniRule"/>
</dbReference>
<dbReference type="EMBL" id="SDWW01000044">
    <property type="protein sequence ID" value="RYV50034.1"/>
    <property type="molecule type" value="Genomic_DNA"/>
</dbReference>
<dbReference type="SUPFAM" id="SSF64518">
    <property type="entry name" value="Phase 1 flagellin"/>
    <property type="match status" value="1"/>
</dbReference>
<dbReference type="InterPro" id="IPR010930">
    <property type="entry name" value="Flg_bb/hook_C_dom"/>
</dbReference>
<dbReference type="OrthoDB" id="9802553at2"/>
<reference evidence="11 12" key="1">
    <citation type="submission" date="2019-01" db="EMBL/GenBank/DDBJ databases">
        <title>Novel species of Cellulomonas.</title>
        <authorList>
            <person name="Liu Q."/>
            <person name="Xin Y.-H."/>
        </authorList>
    </citation>
    <scope>NUCLEOTIDE SEQUENCE [LARGE SCALE GENOMIC DNA]</scope>
    <source>
        <strain evidence="11 12">HLT2-17</strain>
    </source>
</reference>
<organism evidence="11 12">
    <name type="scientific">Pengzhenrongella frigida</name>
    <dbReference type="NCBI Taxonomy" id="1259133"/>
    <lineage>
        <taxon>Bacteria</taxon>
        <taxon>Bacillati</taxon>
        <taxon>Actinomycetota</taxon>
        <taxon>Actinomycetes</taxon>
        <taxon>Micrococcales</taxon>
        <taxon>Pengzhenrongella</taxon>
    </lineage>
</organism>
<dbReference type="PANTHER" id="PTHR30033">
    <property type="entry name" value="FLAGELLAR HOOK-ASSOCIATED PROTEIN 1"/>
    <property type="match status" value="1"/>
</dbReference>
<dbReference type="PRINTS" id="PR01005">
    <property type="entry name" value="FLGHOOKAP1"/>
</dbReference>
<feature type="domain" description="Flagellar basal-body/hook protein C-terminal" evidence="9">
    <location>
        <begin position="426"/>
        <end position="462"/>
    </location>
</feature>
<feature type="domain" description="Flagellar hook-associated protein FlgK helical" evidence="10">
    <location>
        <begin position="100"/>
        <end position="332"/>
    </location>
</feature>
<dbReference type="NCBIfam" id="TIGR02492">
    <property type="entry name" value="flgK_ends"/>
    <property type="match status" value="1"/>
</dbReference>
<comment type="caution">
    <text evidence="11">The sequence shown here is derived from an EMBL/GenBank/DDBJ whole genome shotgun (WGS) entry which is preliminary data.</text>
</comment>
<evidence type="ECO:0000259" key="10">
    <source>
        <dbReference type="Pfam" id="PF22638"/>
    </source>
</evidence>
<name>A0A4V1ZGX2_9MICO</name>
<keyword evidence="12" id="KW-1185">Reference proteome</keyword>